<evidence type="ECO:0000313" key="1">
    <source>
        <dbReference type="EMBL" id="KAJ8407377.1"/>
    </source>
</evidence>
<dbReference type="Proteomes" id="UP001221898">
    <property type="component" value="Unassembled WGS sequence"/>
</dbReference>
<comment type="caution">
    <text evidence="1">The sequence shown here is derived from an EMBL/GenBank/DDBJ whole genome shotgun (WGS) entry which is preliminary data.</text>
</comment>
<protein>
    <submittedName>
        <fullName evidence="1">Uncharacterized protein</fullName>
    </submittedName>
</protein>
<dbReference type="AlphaFoldDB" id="A0AAD7SSH9"/>
<dbReference type="EMBL" id="JAINUG010000039">
    <property type="protein sequence ID" value="KAJ8407377.1"/>
    <property type="molecule type" value="Genomic_DNA"/>
</dbReference>
<evidence type="ECO:0000313" key="2">
    <source>
        <dbReference type="Proteomes" id="UP001221898"/>
    </source>
</evidence>
<name>A0AAD7SSH9_9TELE</name>
<organism evidence="1 2">
    <name type="scientific">Aldrovandia affinis</name>
    <dbReference type="NCBI Taxonomy" id="143900"/>
    <lineage>
        <taxon>Eukaryota</taxon>
        <taxon>Metazoa</taxon>
        <taxon>Chordata</taxon>
        <taxon>Craniata</taxon>
        <taxon>Vertebrata</taxon>
        <taxon>Euteleostomi</taxon>
        <taxon>Actinopterygii</taxon>
        <taxon>Neopterygii</taxon>
        <taxon>Teleostei</taxon>
        <taxon>Notacanthiformes</taxon>
        <taxon>Halosauridae</taxon>
        <taxon>Aldrovandia</taxon>
    </lineage>
</organism>
<keyword evidence="2" id="KW-1185">Reference proteome</keyword>
<proteinExistence type="predicted"/>
<sequence>MPYRLRGAQADVRSILKPKSYLSLPGSYCRDVLYGLGQVCVWAGPEGLDRVPRSRILPAGVVAGANGSRGGEQLELAFPRPVFSCGTYVGHSSGAFA</sequence>
<gene>
    <name evidence="1" type="ORF">AAFF_G00279510</name>
</gene>
<reference evidence="1" key="1">
    <citation type="journal article" date="2023" name="Science">
        <title>Genome structures resolve the early diversification of teleost fishes.</title>
        <authorList>
            <person name="Parey E."/>
            <person name="Louis A."/>
            <person name="Montfort J."/>
            <person name="Bouchez O."/>
            <person name="Roques C."/>
            <person name="Iampietro C."/>
            <person name="Lluch J."/>
            <person name="Castinel A."/>
            <person name="Donnadieu C."/>
            <person name="Desvignes T."/>
            <person name="Floi Bucao C."/>
            <person name="Jouanno E."/>
            <person name="Wen M."/>
            <person name="Mejri S."/>
            <person name="Dirks R."/>
            <person name="Jansen H."/>
            <person name="Henkel C."/>
            <person name="Chen W.J."/>
            <person name="Zahm M."/>
            <person name="Cabau C."/>
            <person name="Klopp C."/>
            <person name="Thompson A.W."/>
            <person name="Robinson-Rechavi M."/>
            <person name="Braasch I."/>
            <person name="Lecointre G."/>
            <person name="Bobe J."/>
            <person name="Postlethwait J.H."/>
            <person name="Berthelot C."/>
            <person name="Roest Crollius H."/>
            <person name="Guiguen Y."/>
        </authorList>
    </citation>
    <scope>NUCLEOTIDE SEQUENCE</scope>
    <source>
        <strain evidence="1">NC1722</strain>
    </source>
</reference>
<accession>A0AAD7SSH9</accession>